<accession>A0A974PU98</accession>
<evidence type="ECO:0000256" key="2">
    <source>
        <dbReference type="PIRSR" id="PIRSR605511-2"/>
    </source>
</evidence>
<dbReference type="PRINTS" id="PR01790">
    <property type="entry name" value="SMP30FAMILY"/>
</dbReference>
<evidence type="ECO:0000259" key="3">
    <source>
        <dbReference type="Pfam" id="PF08450"/>
    </source>
</evidence>
<evidence type="ECO:0000313" key="4">
    <source>
        <dbReference type="EMBL" id="QRG09676.1"/>
    </source>
</evidence>
<proteinExistence type="predicted"/>
<gene>
    <name evidence="4" type="ORF">EZH22_15860</name>
</gene>
<feature type="active site" description="Proton donor/acceptor" evidence="1">
    <location>
        <position position="226"/>
    </location>
</feature>
<feature type="domain" description="SMP-30/Gluconolactonase/LRE-like region" evidence="3">
    <location>
        <begin position="12"/>
        <end position="283"/>
    </location>
</feature>
<dbReference type="AlphaFoldDB" id="A0A974PU98"/>
<dbReference type="Gene3D" id="2.120.10.30">
    <property type="entry name" value="TolB, C-terminal domain"/>
    <property type="match status" value="1"/>
</dbReference>
<dbReference type="SUPFAM" id="SSF63829">
    <property type="entry name" value="Calcium-dependent phosphotriesterase"/>
    <property type="match status" value="1"/>
</dbReference>
<dbReference type="InterPro" id="IPR013658">
    <property type="entry name" value="SGL"/>
</dbReference>
<feature type="binding site" evidence="2">
    <location>
        <position position="121"/>
    </location>
    <ligand>
        <name>substrate</name>
    </ligand>
</feature>
<keyword evidence="2" id="KW-0862">Zinc</keyword>
<reference evidence="4 5" key="1">
    <citation type="submission" date="2020-10" db="EMBL/GenBank/DDBJ databases">
        <title>Degradation of 1,4-Dioxane by Xanthobacter sp. YN2, via a Novel Group-2 Soluble Di-Iron Monooxygenase.</title>
        <authorList>
            <person name="Ma F."/>
            <person name="Wang Y."/>
            <person name="Yang J."/>
            <person name="Guo H."/>
            <person name="Su D."/>
            <person name="Yu L."/>
        </authorList>
    </citation>
    <scope>NUCLEOTIDE SEQUENCE [LARGE SCALE GENOMIC DNA]</scope>
    <source>
        <strain evidence="4 5">YN2</strain>
    </source>
</reference>
<dbReference type="InterPro" id="IPR005511">
    <property type="entry name" value="SMP-30"/>
</dbReference>
<comment type="cofactor">
    <cofactor evidence="2">
        <name>Zn(2+)</name>
        <dbReference type="ChEBI" id="CHEBI:29105"/>
    </cofactor>
    <text evidence="2">Binds 1 divalent metal cation per subunit.</text>
</comment>
<dbReference type="PANTHER" id="PTHR47572">
    <property type="entry name" value="LIPOPROTEIN-RELATED"/>
    <property type="match status" value="1"/>
</dbReference>
<feature type="binding site" evidence="2">
    <location>
        <position position="226"/>
    </location>
    <ligand>
        <name>a divalent metal cation</name>
        <dbReference type="ChEBI" id="CHEBI:60240"/>
    </ligand>
</feature>
<dbReference type="GO" id="GO:0046872">
    <property type="term" value="F:metal ion binding"/>
    <property type="evidence" value="ECO:0007669"/>
    <property type="project" value="UniProtKB-KW"/>
</dbReference>
<sequence length="304" mass="32424">MDVIDITSGLRFPEGPVAMADGSLLVVEIERGTLTRIGEDGGQAVVAQLGGGPNGAAIGPDGHCYVCNNGGFAWVEDAFGLRPHGIAPDYQSGSIQRVDLKTGHVETVYDRCDQEPLNGPNDLVFDAAGGFYFTDFGKIRRRHQDRGAVFYATAGGSMIREVAFPLLTPNGVAISPDETVLYVSETEPARVWAFDLEAPGQIRKRPWPSPNGGRLVAGFGGYERLDSMAIDREGNICVAAIVSNGLFVIAPGGAFRHVKLPGAYATNVCFGGPDLRTAYVTLSSLGRVIAFPWETAGLRPNFFC</sequence>
<dbReference type="Pfam" id="PF08450">
    <property type="entry name" value="SGL"/>
    <property type="match status" value="1"/>
</dbReference>
<dbReference type="KEGG" id="xdi:EZH22_15860"/>
<organism evidence="4 5">
    <name type="scientific">Xanthobacter dioxanivorans</name>
    <dbReference type="NCBI Taxonomy" id="2528964"/>
    <lineage>
        <taxon>Bacteria</taxon>
        <taxon>Pseudomonadati</taxon>
        <taxon>Pseudomonadota</taxon>
        <taxon>Alphaproteobacteria</taxon>
        <taxon>Hyphomicrobiales</taxon>
        <taxon>Xanthobacteraceae</taxon>
        <taxon>Xanthobacter</taxon>
    </lineage>
</organism>
<evidence type="ECO:0000313" key="5">
    <source>
        <dbReference type="Proteomes" id="UP000596427"/>
    </source>
</evidence>
<feature type="binding site" evidence="2">
    <location>
        <position position="170"/>
    </location>
    <ligand>
        <name>a divalent metal cation</name>
        <dbReference type="ChEBI" id="CHEBI:60240"/>
    </ligand>
</feature>
<protein>
    <submittedName>
        <fullName evidence="4">SMP-30/gluconolactonase/LRE family protein</fullName>
    </submittedName>
</protein>
<dbReference type="InterPro" id="IPR051262">
    <property type="entry name" value="SMP-30/CGR1_Lactonase"/>
</dbReference>
<dbReference type="PANTHER" id="PTHR47572:SF5">
    <property type="entry name" value="BLR2277 PROTEIN"/>
    <property type="match status" value="1"/>
</dbReference>
<dbReference type="InterPro" id="IPR011042">
    <property type="entry name" value="6-blade_b-propeller_TolB-like"/>
</dbReference>
<keyword evidence="2" id="KW-0479">Metal-binding</keyword>
<dbReference type="EMBL" id="CP063362">
    <property type="protein sequence ID" value="QRG09676.1"/>
    <property type="molecule type" value="Genomic_DNA"/>
</dbReference>
<dbReference type="Proteomes" id="UP000596427">
    <property type="component" value="Chromosome"/>
</dbReference>
<keyword evidence="5" id="KW-1185">Reference proteome</keyword>
<name>A0A974PU98_9HYPH</name>
<evidence type="ECO:0000256" key="1">
    <source>
        <dbReference type="PIRSR" id="PIRSR605511-1"/>
    </source>
</evidence>